<sequence>MPDLITVKTLGIFMRLCLRSGNLFAFALVLLTRLAFSLGLLLLGNSSFPDRQHWIALSWDVCLSSF</sequence>
<keyword evidence="1" id="KW-1133">Transmembrane helix</keyword>
<dbReference type="AlphaFoldDB" id="A0A9K3HZF0"/>
<reference evidence="2" key="1">
    <citation type="journal article" date="2017" name="Nature">
        <title>The sunflower genome provides insights into oil metabolism, flowering and Asterid evolution.</title>
        <authorList>
            <person name="Badouin H."/>
            <person name="Gouzy J."/>
            <person name="Grassa C.J."/>
            <person name="Murat F."/>
            <person name="Staton S.E."/>
            <person name="Cottret L."/>
            <person name="Lelandais-Briere C."/>
            <person name="Owens G.L."/>
            <person name="Carrere S."/>
            <person name="Mayjonade B."/>
            <person name="Legrand L."/>
            <person name="Gill N."/>
            <person name="Kane N.C."/>
            <person name="Bowers J.E."/>
            <person name="Hubner S."/>
            <person name="Bellec A."/>
            <person name="Berard A."/>
            <person name="Berges H."/>
            <person name="Blanchet N."/>
            <person name="Boniface M.C."/>
            <person name="Brunel D."/>
            <person name="Catrice O."/>
            <person name="Chaidir N."/>
            <person name="Claudel C."/>
            <person name="Donnadieu C."/>
            <person name="Faraut T."/>
            <person name="Fievet G."/>
            <person name="Helmstetter N."/>
            <person name="King M."/>
            <person name="Knapp S.J."/>
            <person name="Lai Z."/>
            <person name="Le Paslier M.C."/>
            <person name="Lippi Y."/>
            <person name="Lorenzon L."/>
            <person name="Mandel J.R."/>
            <person name="Marage G."/>
            <person name="Marchand G."/>
            <person name="Marquand E."/>
            <person name="Bret-Mestries E."/>
            <person name="Morien E."/>
            <person name="Nambeesan S."/>
            <person name="Nguyen T."/>
            <person name="Pegot-Espagnet P."/>
            <person name="Pouilly N."/>
            <person name="Raftis F."/>
            <person name="Sallet E."/>
            <person name="Schiex T."/>
            <person name="Thomas J."/>
            <person name="Vandecasteele C."/>
            <person name="Vares D."/>
            <person name="Vear F."/>
            <person name="Vautrin S."/>
            <person name="Crespi M."/>
            <person name="Mangin B."/>
            <person name="Burke J.M."/>
            <person name="Salse J."/>
            <person name="Munos S."/>
            <person name="Vincourt P."/>
            <person name="Rieseberg L.H."/>
            <person name="Langlade N.B."/>
        </authorList>
    </citation>
    <scope>NUCLEOTIDE SEQUENCE</scope>
    <source>
        <tissue evidence="2">Leaves</tissue>
    </source>
</reference>
<keyword evidence="3" id="KW-1185">Reference proteome</keyword>
<dbReference type="EMBL" id="MNCJ02000325">
    <property type="protein sequence ID" value="KAF5787167.1"/>
    <property type="molecule type" value="Genomic_DNA"/>
</dbReference>
<name>A0A9K3HZF0_HELAN</name>
<accession>A0A9K3HZF0</accession>
<gene>
    <name evidence="2" type="ORF">HanXRQr2_Chr10g0449761</name>
</gene>
<reference evidence="2" key="2">
    <citation type="submission" date="2020-06" db="EMBL/GenBank/DDBJ databases">
        <title>Helianthus annuus Genome sequencing and assembly Release 2.</title>
        <authorList>
            <person name="Gouzy J."/>
            <person name="Langlade N."/>
            <person name="Munos S."/>
        </authorList>
    </citation>
    <scope>NUCLEOTIDE SEQUENCE</scope>
    <source>
        <tissue evidence="2">Leaves</tissue>
    </source>
</reference>
<keyword evidence="1" id="KW-0812">Transmembrane</keyword>
<comment type="caution">
    <text evidence="2">The sequence shown here is derived from an EMBL/GenBank/DDBJ whole genome shotgun (WGS) entry which is preliminary data.</text>
</comment>
<evidence type="ECO:0000313" key="2">
    <source>
        <dbReference type="EMBL" id="KAF5787167.1"/>
    </source>
</evidence>
<dbReference type="Gramene" id="mRNA:HanXRQr2_Chr10g0449761">
    <property type="protein sequence ID" value="CDS:HanXRQr2_Chr10g0449761.1"/>
    <property type="gene ID" value="HanXRQr2_Chr10g0449761"/>
</dbReference>
<keyword evidence="1" id="KW-0472">Membrane</keyword>
<evidence type="ECO:0000256" key="1">
    <source>
        <dbReference type="SAM" id="Phobius"/>
    </source>
</evidence>
<evidence type="ECO:0000313" key="3">
    <source>
        <dbReference type="Proteomes" id="UP000215914"/>
    </source>
</evidence>
<proteinExistence type="predicted"/>
<organism evidence="2 3">
    <name type="scientific">Helianthus annuus</name>
    <name type="common">Common sunflower</name>
    <dbReference type="NCBI Taxonomy" id="4232"/>
    <lineage>
        <taxon>Eukaryota</taxon>
        <taxon>Viridiplantae</taxon>
        <taxon>Streptophyta</taxon>
        <taxon>Embryophyta</taxon>
        <taxon>Tracheophyta</taxon>
        <taxon>Spermatophyta</taxon>
        <taxon>Magnoliopsida</taxon>
        <taxon>eudicotyledons</taxon>
        <taxon>Gunneridae</taxon>
        <taxon>Pentapetalae</taxon>
        <taxon>asterids</taxon>
        <taxon>campanulids</taxon>
        <taxon>Asterales</taxon>
        <taxon>Asteraceae</taxon>
        <taxon>Asteroideae</taxon>
        <taxon>Heliantheae alliance</taxon>
        <taxon>Heliantheae</taxon>
        <taxon>Helianthus</taxon>
    </lineage>
</organism>
<dbReference type="Proteomes" id="UP000215914">
    <property type="component" value="Unassembled WGS sequence"/>
</dbReference>
<protein>
    <submittedName>
        <fullName evidence="2">Uncharacterized protein</fullName>
    </submittedName>
</protein>
<feature type="transmembrane region" description="Helical" evidence="1">
    <location>
        <begin position="23"/>
        <end position="43"/>
    </location>
</feature>